<accession>A0ABW3HHR5</accession>
<keyword evidence="3" id="KW-0969">Cilium</keyword>
<feature type="region of interest" description="Disordered" evidence="1">
    <location>
        <begin position="364"/>
        <end position="383"/>
    </location>
</feature>
<keyword evidence="4" id="KW-1185">Reference proteome</keyword>
<evidence type="ECO:0000313" key="4">
    <source>
        <dbReference type="Proteomes" id="UP001597044"/>
    </source>
</evidence>
<comment type="caution">
    <text evidence="3">The sequence shown here is derived from an EMBL/GenBank/DDBJ whole genome shotgun (WGS) entry which is preliminary data.</text>
</comment>
<dbReference type="Pfam" id="PF02120">
    <property type="entry name" value="Flg_hook"/>
    <property type="match status" value="1"/>
</dbReference>
<dbReference type="EMBL" id="JBHTIT010000001">
    <property type="protein sequence ID" value="MFD0949462.1"/>
    <property type="molecule type" value="Genomic_DNA"/>
</dbReference>
<dbReference type="InterPro" id="IPR038610">
    <property type="entry name" value="FliK-like_C_sf"/>
</dbReference>
<proteinExistence type="predicted"/>
<dbReference type="Gene3D" id="3.30.750.140">
    <property type="match status" value="1"/>
</dbReference>
<keyword evidence="3" id="KW-0282">Flagellum</keyword>
<keyword evidence="3" id="KW-0966">Cell projection</keyword>
<organism evidence="3 4">
    <name type="scientific">Paraperlucidibaca wandonensis</name>
    <dbReference type="NCBI Taxonomy" id="1268273"/>
    <lineage>
        <taxon>Bacteria</taxon>
        <taxon>Pseudomonadati</taxon>
        <taxon>Pseudomonadota</taxon>
        <taxon>Gammaproteobacteria</taxon>
        <taxon>Moraxellales</taxon>
        <taxon>Moraxellaceae</taxon>
        <taxon>Paraperlucidibaca</taxon>
    </lineage>
</organism>
<dbReference type="RefSeq" id="WP_379069205.1">
    <property type="nucleotide sequence ID" value="NZ_JBHTIT010000001.1"/>
</dbReference>
<reference evidence="4" key="1">
    <citation type="journal article" date="2019" name="Int. J. Syst. Evol. Microbiol.">
        <title>The Global Catalogue of Microorganisms (GCM) 10K type strain sequencing project: providing services to taxonomists for standard genome sequencing and annotation.</title>
        <authorList>
            <consortium name="The Broad Institute Genomics Platform"/>
            <consortium name="The Broad Institute Genome Sequencing Center for Infectious Disease"/>
            <person name="Wu L."/>
            <person name="Ma J."/>
        </authorList>
    </citation>
    <scope>NUCLEOTIDE SEQUENCE [LARGE SCALE GENOMIC DNA]</scope>
    <source>
        <strain evidence="4">CCUG 63419</strain>
    </source>
</reference>
<feature type="domain" description="Flagellar hook-length control protein-like C-terminal" evidence="2">
    <location>
        <begin position="290"/>
        <end position="364"/>
    </location>
</feature>
<sequence>MRIAPNQAAVVLPPAAQASVVTPAQAIGAVLRVEVLAQLDLLRYKLRTPTGERIAESRTPLNVGDKLALQIIGGDDKRLLVDKMPTPAQQANTQLKTFLPKQLDASRLMALLPALAAKSEAPEGVAKLLEHLPKPSQLMQADTLQQAIKNSGLFYERGLAQGILPPPEDLKRQILQLRDELKQKLGLDASNQTTTAGASHAAGKVEALQRATLPNALLEILAQSLPSSMLLLLGQELDGVLARMVSHQLLHASDEKKQHQQWLMELPVQDRDGIDLLQIHISKDQRQASQQQPGFALWKVSLSLSLPDKGAVIATLSQQDERVHVQFHAEQADTHAWINQHCPALRQRLIDCGLQVGHVQAQRGLPHDDTLPKGASGLLQERA</sequence>
<dbReference type="InterPro" id="IPR021136">
    <property type="entry name" value="Flagellar_hook_control-like_C"/>
</dbReference>
<evidence type="ECO:0000259" key="2">
    <source>
        <dbReference type="Pfam" id="PF02120"/>
    </source>
</evidence>
<evidence type="ECO:0000313" key="3">
    <source>
        <dbReference type="EMBL" id="MFD0949462.1"/>
    </source>
</evidence>
<evidence type="ECO:0000256" key="1">
    <source>
        <dbReference type="SAM" id="MobiDB-lite"/>
    </source>
</evidence>
<name>A0ABW3HHR5_9GAMM</name>
<dbReference type="Proteomes" id="UP001597044">
    <property type="component" value="Unassembled WGS sequence"/>
</dbReference>
<protein>
    <submittedName>
        <fullName evidence="3">Flagellar hook-length control protein FliK</fullName>
    </submittedName>
</protein>
<gene>
    <name evidence="3" type="ORF">ACFQ0F_03500</name>
</gene>